<feature type="transmembrane region" description="Helical" evidence="1">
    <location>
        <begin position="12"/>
        <end position="33"/>
    </location>
</feature>
<organism evidence="2 3">
    <name type="scientific">Candidatus Kaiserbacteria bacterium RIFCSPLOWO2_12_FULL_45_26</name>
    <dbReference type="NCBI Taxonomy" id="1798525"/>
    <lineage>
        <taxon>Bacteria</taxon>
        <taxon>Candidatus Kaiseribacteriota</taxon>
    </lineage>
</organism>
<keyword evidence="1" id="KW-1133">Transmembrane helix</keyword>
<evidence type="ECO:0000313" key="2">
    <source>
        <dbReference type="EMBL" id="OGG85298.1"/>
    </source>
</evidence>
<dbReference type="Proteomes" id="UP000177325">
    <property type="component" value="Unassembled WGS sequence"/>
</dbReference>
<name>A0A1F6FHD8_9BACT</name>
<dbReference type="AlphaFoldDB" id="A0A1F6FHD8"/>
<protein>
    <recommendedName>
        <fullName evidence="4">CARDB domain-containing protein</fullName>
    </recommendedName>
</protein>
<accession>A0A1F6FHD8</accession>
<keyword evidence="1" id="KW-0472">Membrane</keyword>
<evidence type="ECO:0000313" key="3">
    <source>
        <dbReference type="Proteomes" id="UP000177325"/>
    </source>
</evidence>
<gene>
    <name evidence="2" type="ORF">A3G90_04570</name>
</gene>
<comment type="caution">
    <text evidence="2">The sequence shown here is derived from an EMBL/GenBank/DDBJ whole genome shotgun (WGS) entry which is preliminary data.</text>
</comment>
<reference evidence="2 3" key="1">
    <citation type="journal article" date="2016" name="Nat. Commun.">
        <title>Thousands of microbial genomes shed light on interconnected biogeochemical processes in an aquifer system.</title>
        <authorList>
            <person name="Anantharaman K."/>
            <person name="Brown C.T."/>
            <person name="Hug L.A."/>
            <person name="Sharon I."/>
            <person name="Castelle C.J."/>
            <person name="Probst A.J."/>
            <person name="Thomas B.C."/>
            <person name="Singh A."/>
            <person name="Wilkins M.J."/>
            <person name="Karaoz U."/>
            <person name="Brodie E.L."/>
            <person name="Williams K.H."/>
            <person name="Hubbard S.S."/>
            <person name="Banfield J.F."/>
        </authorList>
    </citation>
    <scope>NUCLEOTIDE SEQUENCE [LARGE SCALE GENOMIC DNA]</scope>
</reference>
<dbReference type="EMBL" id="MFMM01000001">
    <property type="protein sequence ID" value="OGG85298.1"/>
    <property type="molecule type" value="Genomic_DNA"/>
</dbReference>
<evidence type="ECO:0008006" key="4">
    <source>
        <dbReference type="Google" id="ProtNLM"/>
    </source>
</evidence>
<evidence type="ECO:0000256" key="1">
    <source>
        <dbReference type="SAM" id="Phobius"/>
    </source>
</evidence>
<sequence>MNNVTPERKQNVLKSLALAGLLAIIIFIAWVSVQIVSVFPNAVSSLASLADSVYSYDPRDPKDITLTTPVNDAKSGETITIAWERPLKTGSYAFTFTCQDGVAVEIKTSENTFGNAECNKPYNLGGVDAADIVIVSDKNYQVDFNYTLAYLKTNATESTSEVTQSLVVTNDNLAPVEDEVTVNDETITPVTEEPEVVVDPAPTTPTTPGTPVTTYEYTYAIPVSNPNGYTDLSVSYKGIGKTTSSGTFINTGVVRKGEAGAIQFVVHNLGTKTSEKWSFEAVLPGGIKFSSQTQDALKPNERATLTFNFPAIFETTVQKFSFEIEVDKDTNSKNDEVTWSTIVLK</sequence>
<keyword evidence="1" id="KW-0812">Transmembrane</keyword>
<proteinExistence type="predicted"/>